<evidence type="ECO:0000256" key="7">
    <source>
        <dbReference type="ARBA" id="ARBA00022989"/>
    </source>
</evidence>
<evidence type="ECO:0000256" key="10">
    <source>
        <dbReference type="HAMAP-Rule" id="MF_00236"/>
    </source>
</evidence>
<evidence type="ECO:0000313" key="12">
    <source>
        <dbReference type="EMBL" id="MXO58065.1"/>
    </source>
</evidence>
<keyword evidence="9 10" id="KW-0472">Membrane</keyword>
<dbReference type="NCBIfam" id="TIGR01411">
    <property type="entry name" value="tatAE"/>
    <property type="match status" value="1"/>
</dbReference>
<keyword evidence="5 10" id="KW-0812">Transmembrane</keyword>
<feature type="region of interest" description="Disordered" evidence="11">
    <location>
        <begin position="38"/>
        <end position="75"/>
    </location>
</feature>
<keyword evidence="4" id="KW-0997">Cell inner membrane</keyword>
<comment type="subunit">
    <text evidence="10">The Tat system comprises two distinct complexes: a TatABC complex, containing multiple copies of TatA, TatB and TatC subunits, and a separate TatA complex, containing only TatA subunits. Substrates initially bind to the TatABC complex, which probably triggers association of the separate TatA complex to form the active translocon.</text>
</comment>
<evidence type="ECO:0000256" key="8">
    <source>
        <dbReference type="ARBA" id="ARBA00023010"/>
    </source>
</evidence>
<dbReference type="RefSeq" id="WP_328598012.1">
    <property type="nucleotide sequence ID" value="NZ_WTYM01000021.1"/>
</dbReference>
<keyword evidence="13" id="KW-1185">Reference proteome</keyword>
<comment type="caution">
    <text evidence="12">The sequence shown here is derived from an EMBL/GenBank/DDBJ whole genome shotgun (WGS) entry which is preliminary data.</text>
</comment>
<evidence type="ECO:0000256" key="5">
    <source>
        <dbReference type="ARBA" id="ARBA00022692"/>
    </source>
</evidence>
<keyword evidence="7 10" id="KW-1133">Transmembrane helix</keyword>
<organism evidence="12 13">
    <name type="scientific">Croceibacterium salegens</name>
    <dbReference type="NCBI Taxonomy" id="1737568"/>
    <lineage>
        <taxon>Bacteria</taxon>
        <taxon>Pseudomonadati</taxon>
        <taxon>Pseudomonadota</taxon>
        <taxon>Alphaproteobacteria</taxon>
        <taxon>Sphingomonadales</taxon>
        <taxon>Erythrobacteraceae</taxon>
        <taxon>Croceibacterium</taxon>
    </lineage>
</organism>
<comment type="similarity">
    <text evidence="10">Belongs to the TatA/E family.</text>
</comment>
<evidence type="ECO:0000256" key="3">
    <source>
        <dbReference type="ARBA" id="ARBA00022475"/>
    </source>
</evidence>
<keyword evidence="3 10" id="KW-1003">Cell membrane</keyword>
<name>A0A6I4SQH4_9SPHN</name>
<comment type="subcellular location">
    <subcellularLocation>
        <location evidence="1 10">Cell membrane</location>
        <topology evidence="1 10">Single-pass membrane protein</topology>
    </subcellularLocation>
</comment>
<keyword evidence="8 10" id="KW-0811">Translocation</keyword>
<dbReference type="InterPro" id="IPR003369">
    <property type="entry name" value="TatA/B/E"/>
</dbReference>
<dbReference type="EMBL" id="WTYM01000021">
    <property type="protein sequence ID" value="MXO58065.1"/>
    <property type="molecule type" value="Genomic_DNA"/>
</dbReference>
<feature type="compositionally biased region" description="Basic and acidic residues" evidence="11">
    <location>
        <begin position="59"/>
        <end position="75"/>
    </location>
</feature>
<dbReference type="GO" id="GO:0008320">
    <property type="term" value="F:protein transmembrane transporter activity"/>
    <property type="evidence" value="ECO:0007669"/>
    <property type="project" value="UniProtKB-UniRule"/>
</dbReference>
<dbReference type="InterPro" id="IPR006312">
    <property type="entry name" value="TatA/E"/>
</dbReference>
<protein>
    <recommendedName>
        <fullName evidence="10">Sec-independent protein translocase protein TatA</fullName>
    </recommendedName>
</protein>
<evidence type="ECO:0000256" key="1">
    <source>
        <dbReference type="ARBA" id="ARBA00004162"/>
    </source>
</evidence>
<evidence type="ECO:0000256" key="9">
    <source>
        <dbReference type="ARBA" id="ARBA00023136"/>
    </source>
</evidence>
<comment type="function">
    <text evidence="10">Part of the twin-arginine translocation (Tat) system that transports large folded proteins containing a characteristic twin-arginine motif in their signal peptide across membranes. TatA could form the protein-conducting channel of the Tat system.</text>
</comment>
<evidence type="ECO:0000313" key="13">
    <source>
        <dbReference type="Proteomes" id="UP000433652"/>
    </source>
</evidence>
<dbReference type="AlphaFoldDB" id="A0A6I4SQH4"/>
<evidence type="ECO:0000256" key="2">
    <source>
        <dbReference type="ARBA" id="ARBA00022448"/>
    </source>
</evidence>
<dbReference type="Gene3D" id="1.20.5.3310">
    <property type="match status" value="1"/>
</dbReference>
<dbReference type="PANTHER" id="PTHR42982">
    <property type="entry name" value="SEC-INDEPENDENT PROTEIN TRANSLOCASE PROTEIN TATA"/>
    <property type="match status" value="1"/>
</dbReference>
<dbReference type="Pfam" id="PF02416">
    <property type="entry name" value="TatA_B_E"/>
    <property type="match status" value="1"/>
</dbReference>
<keyword evidence="2 10" id="KW-0813">Transport</keyword>
<feature type="transmembrane region" description="Helical" evidence="10">
    <location>
        <begin position="6"/>
        <end position="24"/>
    </location>
</feature>
<evidence type="ECO:0000256" key="6">
    <source>
        <dbReference type="ARBA" id="ARBA00022927"/>
    </source>
</evidence>
<gene>
    <name evidence="10 12" type="primary">tatA</name>
    <name evidence="12" type="ORF">GRI89_00705</name>
</gene>
<evidence type="ECO:0000256" key="11">
    <source>
        <dbReference type="SAM" id="MobiDB-lite"/>
    </source>
</evidence>
<dbReference type="GO" id="GO:0033281">
    <property type="term" value="C:TAT protein transport complex"/>
    <property type="evidence" value="ECO:0007669"/>
    <property type="project" value="UniProtKB-UniRule"/>
</dbReference>
<dbReference type="Proteomes" id="UP000433652">
    <property type="component" value="Unassembled WGS sequence"/>
</dbReference>
<dbReference type="HAMAP" id="MF_00236">
    <property type="entry name" value="TatA_E"/>
    <property type="match status" value="1"/>
</dbReference>
<reference evidence="12 13" key="1">
    <citation type="submission" date="2019-12" db="EMBL/GenBank/DDBJ databases">
        <title>Genomic-based taxomic classification of the family Erythrobacteraceae.</title>
        <authorList>
            <person name="Xu L."/>
        </authorList>
    </citation>
    <scope>NUCLEOTIDE SEQUENCE [LARGE SCALE GENOMIC DNA]</scope>
    <source>
        <strain evidence="12 13">MCCC 1K01500</strain>
    </source>
</reference>
<sequence>MNVGPFQIVIILLVVLVLFGRGRISETMGDFGKGIKSFKKGMTDEEPAKPAQRIEGPAEDVKAPEKQPTSDKTAN</sequence>
<proteinExistence type="inferred from homology"/>
<dbReference type="GO" id="GO:0043953">
    <property type="term" value="P:protein transport by the Tat complex"/>
    <property type="evidence" value="ECO:0007669"/>
    <property type="project" value="UniProtKB-UniRule"/>
</dbReference>
<accession>A0A6I4SQH4</accession>
<keyword evidence="6 10" id="KW-0653">Protein transport</keyword>
<dbReference type="PANTHER" id="PTHR42982:SF1">
    <property type="entry name" value="SEC-INDEPENDENT PROTEIN TRANSLOCASE PROTEIN TATA"/>
    <property type="match status" value="1"/>
</dbReference>
<evidence type="ECO:0000256" key="4">
    <source>
        <dbReference type="ARBA" id="ARBA00022519"/>
    </source>
</evidence>